<dbReference type="Proteomes" id="UP000283325">
    <property type="component" value="Unassembled WGS sequence"/>
</dbReference>
<keyword evidence="1" id="KW-0472">Membrane</keyword>
<evidence type="ECO:0000313" key="2">
    <source>
        <dbReference type="EMBL" id="RHL84315.1"/>
    </source>
</evidence>
<dbReference type="AlphaFoldDB" id="A0A415MT77"/>
<protein>
    <submittedName>
        <fullName evidence="2">Uncharacterized protein</fullName>
    </submittedName>
</protein>
<evidence type="ECO:0000256" key="1">
    <source>
        <dbReference type="SAM" id="Phobius"/>
    </source>
</evidence>
<accession>A0A415MT77</accession>
<name>A0A415MT77_9FIRM</name>
<dbReference type="RefSeq" id="WP_118427599.1">
    <property type="nucleotide sequence ID" value="NZ_QRPD01000019.1"/>
</dbReference>
<dbReference type="EMBL" id="QRPD01000019">
    <property type="protein sequence ID" value="RHL84315.1"/>
    <property type="molecule type" value="Genomic_DNA"/>
</dbReference>
<proteinExistence type="predicted"/>
<sequence>MWHKKEERTPEVHREYLKKLEKVKTPEDARALHKEMKKYKGGSGLPLPMRYPDAPLYISSTVAAIEIIIFIVILNIKY</sequence>
<gene>
    <name evidence="2" type="ORF">DWZ98_15500</name>
</gene>
<feature type="transmembrane region" description="Helical" evidence="1">
    <location>
        <begin position="56"/>
        <end position="76"/>
    </location>
</feature>
<reference evidence="2 3" key="1">
    <citation type="submission" date="2018-08" db="EMBL/GenBank/DDBJ databases">
        <title>A genome reference for cultivated species of the human gut microbiota.</title>
        <authorList>
            <person name="Zou Y."/>
            <person name="Xue W."/>
            <person name="Luo G."/>
        </authorList>
    </citation>
    <scope>NUCLEOTIDE SEQUENCE [LARGE SCALE GENOMIC DNA]</scope>
    <source>
        <strain evidence="2 3">AF36-1BH</strain>
    </source>
</reference>
<comment type="caution">
    <text evidence="2">The sequence shown here is derived from an EMBL/GenBank/DDBJ whole genome shotgun (WGS) entry which is preliminary data.</text>
</comment>
<keyword evidence="1" id="KW-1133">Transmembrane helix</keyword>
<organism evidence="2 3">
    <name type="scientific">Dorea formicigenerans</name>
    <dbReference type="NCBI Taxonomy" id="39486"/>
    <lineage>
        <taxon>Bacteria</taxon>
        <taxon>Bacillati</taxon>
        <taxon>Bacillota</taxon>
        <taxon>Clostridia</taxon>
        <taxon>Lachnospirales</taxon>
        <taxon>Lachnospiraceae</taxon>
        <taxon>Dorea</taxon>
    </lineage>
</organism>
<keyword evidence="1" id="KW-0812">Transmembrane</keyword>
<evidence type="ECO:0000313" key="3">
    <source>
        <dbReference type="Proteomes" id="UP000283325"/>
    </source>
</evidence>